<evidence type="ECO:0000313" key="3">
    <source>
        <dbReference type="Proteomes" id="UP000192611"/>
    </source>
</evidence>
<comment type="caution">
    <text evidence="2">The sequence shown here is derived from an EMBL/GenBank/DDBJ whole genome shotgun (WGS) entry which is preliminary data.</text>
</comment>
<dbReference type="Proteomes" id="UP000192611">
    <property type="component" value="Unassembled WGS sequence"/>
</dbReference>
<keyword evidence="1" id="KW-1133">Transmembrane helix</keyword>
<dbReference type="AlphaFoldDB" id="A0A1W9S2Q7"/>
<feature type="transmembrane region" description="Helical" evidence="1">
    <location>
        <begin position="44"/>
        <end position="65"/>
    </location>
</feature>
<feature type="transmembrane region" description="Helical" evidence="1">
    <location>
        <begin position="7"/>
        <end position="32"/>
    </location>
</feature>
<dbReference type="EMBL" id="NATQ01000012">
    <property type="protein sequence ID" value="OQX91094.1"/>
    <property type="molecule type" value="Genomic_DNA"/>
</dbReference>
<protein>
    <submittedName>
        <fullName evidence="2">Uncharacterized protein</fullName>
    </submittedName>
</protein>
<keyword evidence="1" id="KW-0812">Transmembrane</keyword>
<evidence type="ECO:0000256" key="1">
    <source>
        <dbReference type="SAM" id="Phobius"/>
    </source>
</evidence>
<organism evidence="2 3">
    <name type="scientific">Candidatus Coatesbacteria bacterium 4484_99</name>
    <dbReference type="NCBI Taxonomy" id="1970774"/>
    <lineage>
        <taxon>Bacteria</taxon>
        <taxon>Candidatus Coatesiibacteriota</taxon>
    </lineage>
</organism>
<name>A0A1W9S2Q7_9BACT</name>
<keyword evidence="1" id="KW-0472">Membrane</keyword>
<proteinExistence type="predicted"/>
<sequence>MEKKKKVLSAFNIALIIIGAILVFFGVLFAWASTSVESKTQGTSSVNLCVGIIGIIVGIGLIALAKYRQKKEIEIIQKIDIPGDTKLEGLKCKNCGAPVDKESIEVKAGAVFVHCHYCGAIYQIEEEPKW</sequence>
<gene>
    <name evidence="2" type="ORF">B6D57_01025</name>
</gene>
<evidence type="ECO:0000313" key="2">
    <source>
        <dbReference type="EMBL" id="OQX91094.1"/>
    </source>
</evidence>
<reference evidence="3" key="1">
    <citation type="submission" date="2017-03" db="EMBL/GenBank/DDBJ databases">
        <title>Novel pathways for hydrocarbon cycling and metabolic interdependencies in hydrothermal sediment communities.</title>
        <authorList>
            <person name="Dombrowski N."/>
            <person name="Seitz K."/>
            <person name="Teske A."/>
            <person name="Baker B."/>
        </authorList>
    </citation>
    <scope>NUCLEOTIDE SEQUENCE [LARGE SCALE GENOMIC DNA]</scope>
</reference>
<accession>A0A1W9S2Q7</accession>